<dbReference type="InterPro" id="IPR058057">
    <property type="entry name" value="BBH37-like"/>
</dbReference>
<organism evidence="3 4">
    <name type="scientific">Candidatus Borrelia fainii</name>
    <dbReference type="NCBI Taxonomy" id="2518322"/>
    <lineage>
        <taxon>Bacteria</taxon>
        <taxon>Pseudomonadati</taxon>
        <taxon>Spirochaetota</taxon>
        <taxon>Spirochaetia</taxon>
        <taxon>Spirochaetales</taxon>
        <taxon>Borreliaceae</taxon>
        <taxon>Borrelia</taxon>
    </lineage>
</organism>
<evidence type="ECO:0000256" key="1">
    <source>
        <dbReference type="SAM" id="Coils"/>
    </source>
</evidence>
<accession>A0ABN6UZI5</accession>
<keyword evidence="1" id="KW-0175">Coiled coil</keyword>
<dbReference type="RefSeq" id="WP_281862451.1">
    <property type="nucleotide sequence ID" value="NZ_AP027074.1"/>
</dbReference>
<gene>
    <name evidence="3" type="ORF">BOFE_10760</name>
</gene>
<proteinExistence type="predicted"/>
<dbReference type="PROSITE" id="PS51257">
    <property type="entry name" value="PROKAR_LIPOPROTEIN"/>
    <property type="match status" value="1"/>
</dbReference>
<dbReference type="Proteomes" id="UP001317516">
    <property type="component" value="Plasmid p32"/>
</dbReference>
<evidence type="ECO:0000313" key="4">
    <source>
        <dbReference type="Proteomes" id="UP001317516"/>
    </source>
</evidence>
<dbReference type="NCBIfam" id="NF033721">
    <property type="entry name" value="P12_lipo"/>
    <property type="match status" value="1"/>
</dbReference>
<evidence type="ECO:0000313" key="3">
    <source>
        <dbReference type="EMBL" id="BDU63536.1"/>
    </source>
</evidence>
<evidence type="ECO:0000259" key="2">
    <source>
        <dbReference type="Pfam" id="PF25672"/>
    </source>
</evidence>
<dbReference type="EMBL" id="AP027074">
    <property type="protein sequence ID" value="BDU63536.1"/>
    <property type="molecule type" value="Genomic_DNA"/>
</dbReference>
<dbReference type="InterPro" id="IPR057717">
    <property type="entry name" value="BBH37-like_helical"/>
</dbReference>
<feature type="coiled-coil region" evidence="1">
    <location>
        <begin position="134"/>
        <end position="165"/>
    </location>
</feature>
<dbReference type="Pfam" id="PF25672">
    <property type="entry name" value="BBH37"/>
    <property type="match status" value="1"/>
</dbReference>
<keyword evidence="3" id="KW-0614">Plasmid</keyword>
<protein>
    <recommendedName>
        <fullName evidence="2">BBH37-like helical domain-containing protein</fullName>
    </recommendedName>
</protein>
<feature type="domain" description="BBH37-like helical" evidence="2">
    <location>
        <begin position="107"/>
        <end position="300"/>
    </location>
</feature>
<keyword evidence="4" id="KW-1185">Reference proteome</keyword>
<sequence>MNKSILALCILIFLSLLSCDIDILNEMMLKSREKYLKESKKVEDLNPKDGKQEGVKVQEGEVEEGVKHQLVQDLPLAPVNNINKESPVILNPSYYPHQEKIKIKEEDLVPVNKKETDAYKAIKDIESVIKDYGFAKLIENARELKDEYERLRNDLYSILSKLQEKRGFKGLSLGGDKFGKNRMEIKNINRWYSWLKEEYSNFERLINEIDIAIQGIGSAEFFFKKAQETLKESIIKRLENSKNWRHRLSYVPAQLSEIARREAENALTQLESSSSKIGEAMGRKKDIENLIQDAKSYLESL</sequence>
<geneLocation type="plasmid" evidence="3 4">
    <name>p32</name>
</geneLocation>
<name>A0ABN6UZI5_9SPIR</name>
<reference evidence="3 4" key="1">
    <citation type="submission" date="2022-11" db="EMBL/GenBank/DDBJ databases">
        <title>Genome sequence of clinical isolate of the human pathogenic Borrelia fainii.</title>
        <authorList>
            <person name="Itokawa K."/>
            <person name="Sato K."/>
            <person name="Qiu Y."/>
        </authorList>
    </citation>
    <scope>NUCLEOTIDE SEQUENCE [LARGE SCALE GENOMIC DNA]</scope>
    <source>
        <strain evidence="3 4">Qtaro</strain>
        <plasmid evidence="3 4">p32</plasmid>
    </source>
</reference>